<evidence type="ECO:0000256" key="5">
    <source>
        <dbReference type="SAM" id="Phobius"/>
    </source>
</evidence>
<keyword evidence="3 5" id="KW-1133">Transmembrane helix</keyword>
<dbReference type="InterPro" id="IPR017981">
    <property type="entry name" value="GPCR_2-like_7TM"/>
</dbReference>
<dbReference type="InterPro" id="IPR017983">
    <property type="entry name" value="GPCR_2_secretin-like_CS"/>
</dbReference>
<evidence type="ECO:0000259" key="6">
    <source>
        <dbReference type="PROSITE" id="PS50261"/>
    </source>
</evidence>
<dbReference type="InterPro" id="IPR000832">
    <property type="entry name" value="GPCR_2_secretin-like"/>
</dbReference>
<dbReference type="PROSITE" id="PS50261">
    <property type="entry name" value="G_PROTEIN_RECEP_F2_4"/>
    <property type="match status" value="1"/>
</dbReference>
<name>A0A6M2E1V6_XENCH</name>
<reference evidence="7" key="1">
    <citation type="submission" date="2020-03" db="EMBL/GenBank/DDBJ databases">
        <title>Transcriptomic Profiling of the Digestive Tract of the Rat Flea, Xenopsylla cheopis, Following Blood Feeding and Infection with Yersinia pestis.</title>
        <authorList>
            <person name="Bland D.M."/>
            <person name="Martens C.A."/>
            <person name="Virtaneva K."/>
            <person name="Kanakabandi K."/>
            <person name="Long D."/>
            <person name="Rosenke R."/>
            <person name="Saturday G.A."/>
            <person name="Hoyt F.H."/>
            <person name="Bruno D.P."/>
            <person name="Ribeiro J.M.C."/>
            <person name="Hinnebusch J."/>
        </authorList>
    </citation>
    <scope>NUCLEOTIDE SEQUENCE</scope>
</reference>
<feature type="transmembrane region" description="Helical" evidence="5">
    <location>
        <begin position="155"/>
        <end position="179"/>
    </location>
</feature>
<keyword evidence="7" id="KW-0675">Receptor</keyword>
<feature type="transmembrane region" description="Helical" evidence="5">
    <location>
        <begin position="6"/>
        <end position="29"/>
    </location>
</feature>
<feature type="transmembrane region" description="Helical" evidence="5">
    <location>
        <begin position="123"/>
        <end position="143"/>
    </location>
</feature>
<feature type="transmembrane region" description="Helical" evidence="5">
    <location>
        <begin position="79"/>
        <end position="102"/>
    </location>
</feature>
<keyword evidence="4 5" id="KW-0472">Membrane</keyword>
<sequence length="309" mass="34713">MLEYARSAMFLWMFIEGVYLHGIVTVSVFTSQRFPLLGYCLLGWGLPALMTTAWATTTALKHSAVARDNCWYGYNLSPYYWILEGPRLGVIVLNFMFLLNIVRVLVVKLRQSNTSDIQQVRKAVRAAVVLLPLLGITNVLNMADAPLDGTVLEFALWSYITHILTSFQGFFIALIYCFLNGEVRSAIAKKVNLHLSLRSTASGSRHSLSAGTPKGLSRFWTYLCLYDKGSKNRVHRGSERRRYPRGSSTVQHDLTSIADDRDYTEVLQKLSQDEVGDAAAAVGHNMLCFTDKEDNNIALITYLKENKPT</sequence>
<dbReference type="PANTHER" id="PTHR45620:SF17">
    <property type="entry name" value="PDF RECEPTOR"/>
    <property type="match status" value="1"/>
</dbReference>
<dbReference type="GO" id="GO:0008528">
    <property type="term" value="F:G protein-coupled peptide receptor activity"/>
    <property type="evidence" value="ECO:0007669"/>
    <property type="project" value="TreeGrafter"/>
</dbReference>
<proteinExistence type="predicted"/>
<dbReference type="GO" id="GO:0005886">
    <property type="term" value="C:plasma membrane"/>
    <property type="evidence" value="ECO:0007669"/>
    <property type="project" value="TreeGrafter"/>
</dbReference>
<dbReference type="AlphaFoldDB" id="A0A6M2E1V6"/>
<dbReference type="PANTHER" id="PTHR45620">
    <property type="entry name" value="PDF RECEPTOR-LIKE PROTEIN-RELATED"/>
    <property type="match status" value="1"/>
</dbReference>
<evidence type="ECO:0000256" key="2">
    <source>
        <dbReference type="ARBA" id="ARBA00022692"/>
    </source>
</evidence>
<dbReference type="GO" id="GO:0007188">
    <property type="term" value="P:adenylate cyclase-modulating G protein-coupled receptor signaling pathway"/>
    <property type="evidence" value="ECO:0007669"/>
    <property type="project" value="TreeGrafter"/>
</dbReference>
<dbReference type="InterPro" id="IPR050332">
    <property type="entry name" value="GPCR_2"/>
</dbReference>
<evidence type="ECO:0000313" key="7">
    <source>
        <dbReference type="EMBL" id="NOV50857.1"/>
    </source>
</evidence>
<feature type="transmembrane region" description="Helical" evidence="5">
    <location>
        <begin position="36"/>
        <end position="59"/>
    </location>
</feature>
<evidence type="ECO:0000256" key="3">
    <source>
        <dbReference type="ARBA" id="ARBA00022989"/>
    </source>
</evidence>
<evidence type="ECO:0000256" key="4">
    <source>
        <dbReference type="ARBA" id="ARBA00023136"/>
    </source>
</evidence>
<dbReference type="PRINTS" id="PR00249">
    <property type="entry name" value="GPCRSECRETIN"/>
</dbReference>
<dbReference type="Gene3D" id="1.20.1070.10">
    <property type="entry name" value="Rhodopsin 7-helix transmembrane proteins"/>
    <property type="match status" value="1"/>
</dbReference>
<protein>
    <submittedName>
        <fullName evidence="7">Putative adenylate cyclase-coupled calcitonin receptor</fullName>
    </submittedName>
</protein>
<dbReference type="EMBL" id="GIIL01007131">
    <property type="protein sequence ID" value="NOV50857.1"/>
    <property type="molecule type" value="Transcribed_RNA"/>
</dbReference>
<keyword evidence="2 5" id="KW-0812">Transmembrane</keyword>
<dbReference type="PROSITE" id="PS00650">
    <property type="entry name" value="G_PROTEIN_RECEP_F2_2"/>
    <property type="match status" value="1"/>
</dbReference>
<feature type="domain" description="G-protein coupled receptors family 2 profile 2" evidence="6">
    <location>
        <begin position="1"/>
        <end position="180"/>
    </location>
</feature>
<evidence type="ECO:0000256" key="1">
    <source>
        <dbReference type="ARBA" id="ARBA00004141"/>
    </source>
</evidence>
<organism evidence="7">
    <name type="scientific">Xenopsylla cheopis</name>
    <name type="common">Oriental rat flea</name>
    <name type="synonym">Pulex cheopis</name>
    <dbReference type="NCBI Taxonomy" id="163159"/>
    <lineage>
        <taxon>Eukaryota</taxon>
        <taxon>Metazoa</taxon>
        <taxon>Ecdysozoa</taxon>
        <taxon>Arthropoda</taxon>
        <taxon>Hexapoda</taxon>
        <taxon>Insecta</taxon>
        <taxon>Pterygota</taxon>
        <taxon>Neoptera</taxon>
        <taxon>Endopterygota</taxon>
        <taxon>Siphonaptera</taxon>
        <taxon>Pulicidae</taxon>
        <taxon>Xenopsyllinae</taxon>
        <taxon>Xenopsylla</taxon>
    </lineage>
</organism>
<accession>A0A6M2E1V6</accession>
<comment type="subcellular location">
    <subcellularLocation>
        <location evidence="1">Membrane</location>
        <topology evidence="1">Multi-pass membrane protein</topology>
    </subcellularLocation>
</comment>
<dbReference type="GO" id="GO:0007166">
    <property type="term" value="P:cell surface receptor signaling pathway"/>
    <property type="evidence" value="ECO:0007669"/>
    <property type="project" value="InterPro"/>
</dbReference>
<dbReference type="Pfam" id="PF00002">
    <property type="entry name" value="7tm_2"/>
    <property type="match status" value="1"/>
</dbReference>